<evidence type="ECO:0000313" key="2">
    <source>
        <dbReference type="Proteomes" id="UP000294114"/>
    </source>
</evidence>
<comment type="caution">
    <text evidence="1">The sequence shown here is derived from an EMBL/GenBank/DDBJ whole genome shotgun (WGS) entry which is preliminary data.</text>
</comment>
<dbReference type="EMBL" id="SHLD01000001">
    <property type="protein sequence ID" value="RZU76448.1"/>
    <property type="molecule type" value="Genomic_DNA"/>
</dbReference>
<gene>
    <name evidence="1" type="ORF">EV384_5104</name>
</gene>
<sequence length="124" mass="12870">MDGPAGLLDEPGLRRWTGLDGVTASGTLPVALVAVRVDEPPGAPERFGRRSAARETQAVLAAVTGGLARSYPFVTFGVHAPVTVTDRRPLPVTDVRHAVEWAAREGVPVATLAAEPARVAAGAR</sequence>
<reference evidence="1 2" key="1">
    <citation type="submission" date="2019-02" db="EMBL/GenBank/DDBJ databases">
        <title>Sequencing the genomes of 1000 actinobacteria strains.</title>
        <authorList>
            <person name="Klenk H.-P."/>
        </authorList>
    </citation>
    <scope>NUCLEOTIDE SEQUENCE [LARGE SCALE GENOMIC DNA]</scope>
    <source>
        <strain evidence="1 2">DSM 45612</strain>
    </source>
</reference>
<accession>A0A4Q8BFD7</accession>
<protein>
    <submittedName>
        <fullName evidence="1">Uncharacterized protein</fullName>
    </submittedName>
</protein>
<dbReference type="AlphaFoldDB" id="A0A4Q8BFD7"/>
<evidence type="ECO:0000313" key="1">
    <source>
        <dbReference type="EMBL" id="RZU76448.1"/>
    </source>
</evidence>
<dbReference type="RefSeq" id="WP_207232458.1">
    <property type="nucleotide sequence ID" value="NZ_SHLD01000001.1"/>
</dbReference>
<keyword evidence="2" id="KW-1185">Reference proteome</keyword>
<organism evidence="1 2">
    <name type="scientific">Micromonospora kangleipakensis</name>
    <dbReference type="NCBI Taxonomy" id="1077942"/>
    <lineage>
        <taxon>Bacteria</taxon>
        <taxon>Bacillati</taxon>
        <taxon>Actinomycetota</taxon>
        <taxon>Actinomycetes</taxon>
        <taxon>Micromonosporales</taxon>
        <taxon>Micromonosporaceae</taxon>
        <taxon>Micromonospora</taxon>
    </lineage>
</organism>
<dbReference type="Proteomes" id="UP000294114">
    <property type="component" value="Unassembled WGS sequence"/>
</dbReference>
<proteinExistence type="predicted"/>
<name>A0A4Q8BFD7_9ACTN</name>